<feature type="domain" description="RING-type" evidence="4">
    <location>
        <begin position="764"/>
        <end position="803"/>
    </location>
</feature>
<evidence type="ECO:0000259" key="4">
    <source>
        <dbReference type="PROSITE" id="PS50089"/>
    </source>
</evidence>
<dbReference type="EMBL" id="CACSLK010024540">
    <property type="protein sequence ID" value="CAA0823798.1"/>
    <property type="molecule type" value="Genomic_DNA"/>
</dbReference>
<feature type="region of interest" description="Disordered" evidence="3">
    <location>
        <begin position="55"/>
        <end position="97"/>
    </location>
</feature>
<feature type="region of interest" description="Disordered" evidence="3">
    <location>
        <begin position="589"/>
        <end position="639"/>
    </location>
</feature>
<dbReference type="InterPro" id="IPR013083">
    <property type="entry name" value="Znf_RING/FYVE/PHD"/>
</dbReference>
<keyword evidence="6" id="KW-1185">Reference proteome</keyword>
<feature type="compositionally biased region" description="Polar residues" evidence="3">
    <location>
        <begin position="623"/>
        <end position="632"/>
    </location>
</feature>
<feature type="compositionally biased region" description="Low complexity" evidence="3">
    <location>
        <begin position="141"/>
        <end position="156"/>
    </location>
</feature>
<feature type="region of interest" description="Disordered" evidence="3">
    <location>
        <begin position="292"/>
        <end position="328"/>
    </location>
</feature>
<gene>
    <name evidence="5" type="ORF">SHERM_20941</name>
</gene>
<keyword evidence="2" id="KW-0175">Coiled coil</keyword>
<dbReference type="PANTHER" id="PTHR47820">
    <property type="entry name" value="BNAC05G24000D PROTEIN"/>
    <property type="match status" value="1"/>
</dbReference>
<dbReference type="AlphaFoldDB" id="A0A9N7RE48"/>
<dbReference type="Proteomes" id="UP001153555">
    <property type="component" value="Unassembled WGS sequence"/>
</dbReference>
<feature type="compositionally biased region" description="Basic and acidic residues" evidence="3">
    <location>
        <begin position="311"/>
        <end position="327"/>
    </location>
</feature>
<dbReference type="OrthoDB" id="6078042at2759"/>
<evidence type="ECO:0000256" key="2">
    <source>
        <dbReference type="SAM" id="Coils"/>
    </source>
</evidence>
<accession>A0A9N7RE48</accession>
<proteinExistence type="predicted"/>
<dbReference type="InterPro" id="IPR001841">
    <property type="entry name" value="Znf_RING"/>
</dbReference>
<sequence>MASSQVEIATSSPFGFRQNSLNKLVNSSCMPNDNKSHSHHIDFDDLWVHHPQWKTTTTTTTPNNNPSGPTNTTTTTTSSNNNNKKDNNNNNNKDNWSRARQIIFPIDRDKLSSNDRSSEGSNLRGVSSLVQKWRGFEAKRSSTNSNNNNIISRTTNVDNYADPPTPAPSLNEDSYGDWDSNYRTCGSPSDSETERLRVADIIKKLTDNNETGCESPRTSLPNQSEPIVNSPRIRGRQAFNDLLVRMERDRHIEIQGIVARRPVSKFSHRGRIQALLRFRFLHRGMEAKEYCYPNHKSSQTQKSQYPSSLNARERPNFSKQSDKEVTKNDTSTILRATNVQKYENGSNEVMCTKRLPKKKMTNHILDHPEGSMTCSQSSHHQTTLDAQENVGLLLYSYEKLDHEMRPFSIFMKQETNLEEVKSELNARSDSDIENNIRENFEYNIEMCNIQNKKKEANGVHEVIESNHNQTTRGDCEEFSSSNNCMYWESDVLNQEIGWEELQCDDDDDDDNQQKEERNKEWIDEVSRPRSDWEGLRQERYQEMLDPFQDNNEDIRVLLGRKTVSTFLSSALRKKIDQVMIARAQAPQILNDDQRQTEQKVSVSTKPEKWEEEEEQNGKENYNIDNFNEQQNNDSDDYTDVITQSPLESWSQLNQGRELSDYSIRLASLSAQESSSHYYSENGQPNSSDSVHPSLDLELIYDLRRHMEQLHREMSELKNSIKCCMDMQIKLQCSIKNEDTKNLHNSETKNGRQCVANKVASEGKCCVCCKMQIDSLLYRCGHMCTCFKCAHKLQWNSGKCPICKAPILDVVRTYSNHS</sequence>
<keyword evidence="1" id="KW-0863">Zinc-finger</keyword>
<evidence type="ECO:0000313" key="6">
    <source>
        <dbReference type="Proteomes" id="UP001153555"/>
    </source>
</evidence>
<feature type="region of interest" description="Disordered" evidence="3">
    <location>
        <begin position="502"/>
        <end position="528"/>
    </location>
</feature>
<feature type="compositionally biased region" description="Basic and acidic residues" evidence="3">
    <location>
        <begin position="511"/>
        <end position="528"/>
    </location>
</feature>
<dbReference type="PROSITE" id="PS50089">
    <property type="entry name" value="ZF_RING_2"/>
    <property type="match status" value="1"/>
</dbReference>
<dbReference type="Gene3D" id="3.30.40.10">
    <property type="entry name" value="Zinc/RING finger domain, C3HC4 (zinc finger)"/>
    <property type="match status" value="1"/>
</dbReference>
<keyword evidence="1" id="KW-0862">Zinc</keyword>
<evidence type="ECO:0000256" key="1">
    <source>
        <dbReference type="PROSITE-ProRule" id="PRU00175"/>
    </source>
</evidence>
<evidence type="ECO:0000313" key="5">
    <source>
        <dbReference type="EMBL" id="CAA0823798.1"/>
    </source>
</evidence>
<dbReference type="Pfam" id="PF13920">
    <property type="entry name" value="zf-C3HC4_3"/>
    <property type="match status" value="1"/>
</dbReference>
<feature type="coiled-coil region" evidence="2">
    <location>
        <begin position="699"/>
        <end position="726"/>
    </location>
</feature>
<feature type="compositionally biased region" description="Low complexity" evidence="3">
    <location>
        <begin position="55"/>
        <end position="94"/>
    </location>
</feature>
<reference evidence="5" key="1">
    <citation type="submission" date="2019-12" db="EMBL/GenBank/DDBJ databases">
        <authorList>
            <person name="Scholes J."/>
        </authorList>
    </citation>
    <scope>NUCLEOTIDE SEQUENCE</scope>
</reference>
<keyword evidence="1" id="KW-0479">Metal-binding</keyword>
<protein>
    <submittedName>
        <fullName evidence="5">RING/U-box superfamily protein</fullName>
    </submittedName>
</protein>
<feature type="region of interest" description="Disordered" evidence="3">
    <location>
        <begin position="208"/>
        <end position="228"/>
    </location>
</feature>
<dbReference type="CDD" id="cd16647">
    <property type="entry name" value="mRING-HC-C3HC5_NEU1"/>
    <property type="match status" value="1"/>
</dbReference>
<feature type="compositionally biased region" description="Polar residues" evidence="3">
    <location>
        <begin position="181"/>
        <end position="190"/>
    </location>
</feature>
<dbReference type="GO" id="GO:0008270">
    <property type="term" value="F:zinc ion binding"/>
    <property type="evidence" value="ECO:0007669"/>
    <property type="project" value="UniProtKB-KW"/>
</dbReference>
<comment type="caution">
    <text evidence="5">The sequence shown here is derived from an EMBL/GenBank/DDBJ whole genome shotgun (WGS) entry which is preliminary data.</text>
</comment>
<feature type="compositionally biased region" description="Polar residues" evidence="3">
    <location>
        <begin position="208"/>
        <end position="227"/>
    </location>
</feature>
<feature type="compositionally biased region" description="Polar residues" evidence="3">
    <location>
        <begin position="295"/>
        <end position="310"/>
    </location>
</feature>
<dbReference type="PANTHER" id="PTHR47820:SF3">
    <property type="entry name" value="OS07G0499800 PROTEIN"/>
    <property type="match status" value="1"/>
</dbReference>
<organism evidence="5 6">
    <name type="scientific">Striga hermonthica</name>
    <name type="common">Purple witchweed</name>
    <name type="synonym">Buchnera hermonthica</name>
    <dbReference type="NCBI Taxonomy" id="68872"/>
    <lineage>
        <taxon>Eukaryota</taxon>
        <taxon>Viridiplantae</taxon>
        <taxon>Streptophyta</taxon>
        <taxon>Embryophyta</taxon>
        <taxon>Tracheophyta</taxon>
        <taxon>Spermatophyta</taxon>
        <taxon>Magnoliopsida</taxon>
        <taxon>eudicotyledons</taxon>
        <taxon>Gunneridae</taxon>
        <taxon>Pentapetalae</taxon>
        <taxon>asterids</taxon>
        <taxon>lamiids</taxon>
        <taxon>Lamiales</taxon>
        <taxon>Orobanchaceae</taxon>
        <taxon>Buchnereae</taxon>
        <taxon>Striga</taxon>
    </lineage>
</organism>
<name>A0A9N7RE48_STRHE</name>
<evidence type="ECO:0000256" key="3">
    <source>
        <dbReference type="SAM" id="MobiDB-lite"/>
    </source>
</evidence>
<feature type="region of interest" description="Disordered" evidence="3">
    <location>
        <begin position="140"/>
        <end position="192"/>
    </location>
</feature>